<organism evidence="1 2">
    <name type="scientific">Methanocella arvoryzae (strain DSM 22066 / NBRC 105507 / MRE50)</name>
    <dbReference type="NCBI Taxonomy" id="351160"/>
    <lineage>
        <taxon>Archaea</taxon>
        <taxon>Methanobacteriati</taxon>
        <taxon>Methanobacteriota</taxon>
        <taxon>Stenosarchaea group</taxon>
        <taxon>Methanomicrobia</taxon>
        <taxon>Methanocellales</taxon>
        <taxon>Methanocellaceae</taxon>
        <taxon>Methanocella</taxon>
    </lineage>
</organism>
<dbReference type="eggNOG" id="arCOG03097">
    <property type="taxonomic scope" value="Archaea"/>
</dbReference>
<dbReference type="AlphaFoldDB" id="Q0W659"/>
<evidence type="ECO:0000313" key="2">
    <source>
        <dbReference type="Proteomes" id="UP000000663"/>
    </source>
</evidence>
<name>Q0W659_METAR</name>
<dbReference type="EMBL" id="AM114193">
    <property type="protein sequence ID" value="CAJ36134.1"/>
    <property type="molecule type" value="Genomic_DNA"/>
</dbReference>
<protein>
    <submittedName>
        <fullName evidence="1">Uncharacterized protein</fullName>
    </submittedName>
</protein>
<dbReference type="KEGG" id="rci:RCIX753"/>
<reference evidence="1 2" key="1">
    <citation type="journal article" date="2006" name="Science">
        <title>Genome of rice cluster I archaea -- the key methane producers in the rice rhizosphere.</title>
        <authorList>
            <person name="Erkel C."/>
            <person name="Kube M."/>
            <person name="Reinhardt R."/>
            <person name="Liesack W."/>
        </authorList>
    </citation>
    <scope>NUCLEOTIDE SEQUENCE [LARGE SCALE GENOMIC DNA]</scope>
    <source>
        <strain evidence="2">DSM 22066 / NBRC 105507 / MRE50</strain>
    </source>
</reference>
<dbReference type="STRING" id="351160.RCIX753"/>
<dbReference type="GeneID" id="5144035"/>
<keyword evidence="2" id="KW-1185">Reference proteome</keyword>
<gene>
    <name evidence="1" type="ORF">RCIX753</name>
</gene>
<sequence length="177" mass="20765">MSAIKGTKPGEVLRDVRKLKKELLRPAAPQVLIPPEKRMITPEERRDLELRLHRLLVWVGVMTPLEFELKGQKLPLHDIVWDLLSKDCLTEDEKEDVRRLIWQLIKHEKADEEILHNNDLTLEEAKEIYKEAAGLLRAIMSLKSLVGKKDRCTIRHTVNRRRIEDAQNWLAFIKELT</sequence>
<proteinExistence type="predicted"/>
<evidence type="ECO:0000313" key="1">
    <source>
        <dbReference type="EMBL" id="CAJ36134.1"/>
    </source>
</evidence>
<dbReference type="Proteomes" id="UP000000663">
    <property type="component" value="Chromosome"/>
</dbReference>
<dbReference type="InterPro" id="IPR043900">
    <property type="entry name" value="DUF5788"/>
</dbReference>
<accession>Q0W659</accession>
<dbReference type="RefSeq" id="WP_012036377.1">
    <property type="nucleotide sequence ID" value="NC_009464.1"/>
</dbReference>
<dbReference type="Pfam" id="PF19101">
    <property type="entry name" value="DUF5788"/>
    <property type="match status" value="1"/>
</dbReference>